<evidence type="ECO:0000313" key="2">
    <source>
        <dbReference type="EMBL" id="MFC5141343.1"/>
    </source>
</evidence>
<feature type="region of interest" description="Disordered" evidence="1">
    <location>
        <begin position="1"/>
        <end position="23"/>
    </location>
</feature>
<dbReference type="EMBL" id="JBHSKG010000015">
    <property type="protein sequence ID" value="MFC5141343.1"/>
    <property type="molecule type" value="Genomic_DNA"/>
</dbReference>
<gene>
    <name evidence="2" type="ORF">ACFPK1_24105</name>
</gene>
<dbReference type="Proteomes" id="UP001596175">
    <property type="component" value="Unassembled WGS sequence"/>
</dbReference>
<accession>A0ABV9ZMC3</accession>
<dbReference type="RefSeq" id="WP_378023497.1">
    <property type="nucleotide sequence ID" value="NZ_JBHSKG010000015.1"/>
</dbReference>
<keyword evidence="3" id="KW-1185">Reference proteome</keyword>
<sequence>MFARLQTISSLPPTGGPDDPYARRGELTDILRRHAGYGGAYFMVSGPTAMRALLTLWSTEEDARAASDRTRAATGDLPRPVIDEDVVYEVTEDEPGPAGDAEPTVAAVATFDGPFSDAGRAAMDRIHHDRVIPAVRALPGTVRLLFLWDRLSRSMRGLHLATDAAPLDAARAAVDATDPAAGEDPALVSPPDRMERWDVGGADVPVAPVRGASATP</sequence>
<evidence type="ECO:0000256" key="1">
    <source>
        <dbReference type="SAM" id="MobiDB-lite"/>
    </source>
</evidence>
<feature type="compositionally biased region" description="Polar residues" evidence="1">
    <location>
        <begin position="1"/>
        <end position="12"/>
    </location>
</feature>
<reference evidence="3" key="1">
    <citation type="journal article" date="2019" name="Int. J. Syst. Evol. Microbiol.">
        <title>The Global Catalogue of Microorganisms (GCM) 10K type strain sequencing project: providing services to taxonomists for standard genome sequencing and annotation.</title>
        <authorList>
            <consortium name="The Broad Institute Genomics Platform"/>
            <consortium name="The Broad Institute Genome Sequencing Center for Infectious Disease"/>
            <person name="Wu L."/>
            <person name="Ma J."/>
        </authorList>
    </citation>
    <scope>NUCLEOTIDE SEQUENCE [LARGE SCALE GENOMIC DNA]</scope>
    <source>
        <strain evidence="3">XZYJ18</strain>
    </source>
</reference>
<proteinExistence type="predicted"/>
<feature type="region of interest" description="Disordered" evidence="1">
    <location>
        <begin position="177"/>
        <end position="216"/>
    </location>
</feature>
<name>A0ABV9ZMC3_9PSEU</name>
<protein>
    <submittedName>
        <fullName evidence="2">Uncharacterized protein</fullName>
    </submittedName>
</protein>
<organism evidence="2 3">
    <name type="scientific">Actinomycetospora rhizophila</name>
    <dbReference type="NCBI Taxonomy" id="1416876"/>
    <lineage>
        <taxon>Bacteria</taxon>
        <taxon>Bacillati</taxon>
        <taxon>Actinomycetota</taxon>
        <taxon>Actinomycetes</taxon>
        <taxon>Pseudonocardiales</taxon>
        <taxon>Pseudonocardiaceae</taxon>
        <taxon>Actinomycetospora</taxon>
    </lineage>
</organism>
<comment type="caution">
    <text evidence="2">The sequence shown here is derived from an EMBL/GenBank/DDBJ whole genome shotgun (WGS) entry which is preliminary data.</text>
</comment>
<evidence type="ECO:0000313" key="3">
    <source>
        <dbReference type="Proteomes" id="UP001596175"/>
    </source>
</evidence>